<evidence type="ECO:0000313" key="1">
    <source>
        <dbReference type="EMBL" id="PLW39765.1"/>
    </source>
</evidence>
<accession>A0A2N5UPT4</accession>
<dbReference type="EMBL" id="PGCJ01000190">
    <property type="protein sequence ID" value="PLW39765.1"/>
    <property type="molecule type" value="Genomic_DNA"/>
</dbReference>
<sequence length="138" mass="15241">MSPLKKTHLVGLSDTASDRIVRCYVGQANPTILSDMGLDPSVRSHVGQGFLTDFFNVGLDNVLDPMLNNHCPMKLSDAVPNKPVEQKCSTWDQTILSDPMSDRLLQLACPTWHQTIMFDAVSDKPTGWAICSGVFFML</sequence>
<proteinExistence type="predicted"/>
<comment type="caution">
    <text evidence="1">The sequence shown here is derived from an EMBL/GenBank/DDBJ whole genome shotgun (WGS) entry which is preliminary data.</text>
</comment>
<organism evidence="1 2">
    <name type="scientific">Puccinia coronata f. sp. avenae</name>
    <dbReference type="NCBI Taxonomy" id="200324"/>
    <lineage>
        <taxon>Eukaryota</taxon>
        <taxon>Fungi</taxon>
        <taxon>Dikarya</taxon>
        <taxon>Basidiomycota</taxon>
        <taxon>Pucciniomycotina</taxon>
        <taxon>Pucciniomycetes</taxon>
        <taxon>Pucciniales</taxon>
        <taxon>Pucciniaceae</taxon>
        <taxon>Puccinia</taxon>
    </lineage>
</organism>
<protein>
    <submittedName>
        <fullName evidence="1">Uncharacterized protein</fullName>
    </submittedName>
</protein>
<dbReference type="Proteomes" id="UP000235388">
    <property type="component" value="Unassembled WGS sequence"/>
</dbReference>
<dbReference type="AlphaFoldDB" id="A0A2N5UPT4"/>
<gene>
    <name evidence="1" type="ORF">PCANC_19799</name>
</gene>
<name>A0A2N5UPT4_9BASI</name>
<keyword evidence="2" id="KW-1185">Reference proteome</keyword>
<reference evidence="1 2" key="1">
    <citation type="submission" date="2017-11" db="EMBL/GenBank/DDBJ databases">
        <title>De novo assembly and phasing of dikaryotic genomes from two isolates of Puccinia coronata f. sp. avenae, the causal agent of oat crown rust.</title>
        <authorList>
            <person name="Miller M.E."/>
            <person name="Zhang Y."/>
            <person name="Omidvar V."/>
            <person name="Sperschneider J."/>
            <person name="Schwessinger B."/>
            <person name="Raley C."/>
            <person name="Palmer J.M."/>
            <person name="Garnica D."/>
            <person name="Upadhyaya N."/>
            <person name="Rathjen J."/>
            <person name="Taylor J.M."/>
            <person name="Park R.F."/>
            <person name="Dodds P.N."/>
            <person name="Hirsch C.D."/>
            <person name="Kianian S.F."/>
            <person name="Figueroa M."/>
        </authorList>
    </citation>
    <scope>NUCLEOTIDE SEQUENCE [LARGE SCALE GENOMIC DNA]</scope>
    <source>
        <strain evidence="1">12NC29</strain>
    </source>
</reference>
<evidence type="ECO:0000313" key="2">
    <source>
        <dbReference type="Proteomes" id="UP000235388"/>
    </source>
</evidence>